<dbReference type="Pfam" id="PF19051">
    <property type="entry name" value="GFO_IDH_MocA_C2"/>
    <property type="match status" value="1"/>
</dbReference>
<dbReference type="PANTHER" id="PTHR43818">
    <property type="entry name" value="BCDNA.GH03377"/>
    <property type="match status" value="1"/>
</dbReference>
<organism evidence="3 4">
    <name type="scientific">Limisphaera ngatamarikiensis</name>
    <dbReference type="NCBI Taxonomy" id="1324935"/>
    <lineage>
        <taxon>Bacteria</taxon>
        <taxon>Pseudomonadati</taxon>
        <taxon>Verrucomicrobiota</taxon>
        <taxon>Verrucomicrobiia</taxon>
        <taxon>Limisphaerales</taxon>
        <taxon>Limisphaeraceae</taxon>
        <taxon>Limisphaera</taxon>
    </lineage>
</organism>
<dbReference type="InterPro" id="IPR036291">
    <property type="entry name" value="NAD(P)-bd_dom_sf"/>
</dbReference>
<dbReference type="InterPro" id="IPR050463">
    <property type="entry name" value="Gfo/Idh/MocA_oxidrdct_glycsds"/>
</dbReference>
<dbReference type="Pfam" id="PF01408">
    <property type="entry name" value="GFO_IDH_MocA"/>
    <property type="match status" value="1"/>
</dbReference>
<dbReference type="SUPFAM" id="SSF55347">
    <property type="entry name" value="Glyceraldehyde-3-phosphate dehydrogenase-like, C-terminal domain"/>
    <property type="match status" value="1"/>
</dbReference>
<evidence type="ECO:0000259" key="1">
    <source>
        <dbReference type="Pfam" id="PF01408"/>
    </source>
</evidence>
<dbReference type="InterPro" id="IPR043906">
    <property type="entry name" value="Gfo/Idh/MocA_OxRdtase_bact_C"/>
</dbReference>
<accession>A0A6M1RJM4</accession>
<dbReference type="AlphaFoldDB" id="A0A6M1RJM4"/>
<evidence type="ECO:0000313" key="4">
    <source>
        <dbReference type="Proteomes" id="UP000477311"/>
    </source>
</evidence>
<dbReference type="GO" id="GO:0000166">
    <property type="term" value="F:nucleotide binding"/>
    <property type="evidence" value="ECO:0007669"/>
    <property type="project" value="InterPro"/>
</dbReference>
<dbReference type="InterPro" id="IPR006311">
    <property type="entry name" value="TAT_signal"/>
</dbReference>
<dbReference type="InterPro" id="IPR000683">
    <property type="entry name" value="Gfo/Idh/MocA-like_OxRdtase_N"/>
</dbReference>
<dbReference type="EMBL" id="JAAKYA010000004">
    <property type="protein sequence ID" value="NGO37799.1"/>
    <property type="molecule type" value="Genomic_DNA"/>
</dbReference>
<dbReference type="RefSeq" id="WP_165104981.1">
    <property type="nucleotide sequence ID" value="NZ_JAAKYA010000004.1"/>
</dbReference>
<dbReference type="PANTHER" id="PTHR43818:SF10">
    <property type="entry name" value="NADH-DEPENDENT DEHYDROGENASE-RELATED"/>
    <property type="match status" value="1"/>
</dbReference>
<evidence type="ECO:0000259" key="2">
    <source>
        <dbReference type="Pfam" id="PF19051"/>
    </source>
</evidence>
<dbReference type="PROSITE" id="PS51257">
    <property type="entry name" value="PROKAR_LIPOPROTEIN"/>
    <property type="match status" value="1"/>
</dbReference>
<name>A0A6M1RJM4_9BACT</name>
<dbReference type="PROSITE" id="PS51318">
    <property type="entry name" value="TAT"/>
    <property type="match status" value="1"/>
</dbReference>
<protein>
    <submittedName>
        <fullName evidence="3">Gfo/Idh/MocA family oxidoreductase</fullName>
    </submittedName>
</protein>
<feature type="domain" description="Gfo/Idh/MocA-like oxidoreductase N-terminal" evidence="1">
    <location>
        <begin position="45"/>
        <end position="161"/>
    </location>
</feature>
<dbReference type="Gene3D" id="3.40.50.720">
    <property type="entry name" value="NAD(P)-binding Rossmann-like Domain"/>
    <property type="match status" value="1"/>
</dbReference>
<keyword evidence="4" id="KW-1185">Reference proteome</keyword>
<gene>
    <name evidence="3" type="ORF">G4L39_00050</name>
</gene>
<dbReference type="SUPFAM" id="SSF51735">
    <property type="entry name" value="NAD(P)-binding Rossmann-fold domains"/>
    <property type="match status" value="1"/>
</dbReference>
<reference evidence="3 4" key="1">
    <citation type="submission" date="2020-02" db="EMBL/GenBank/DDBJ databases">
        <title>Draft genome sequence of Limisphaera ngatamarikiensis NGM72.4T, a thermophilic Verrucomicrobia grouped in subdivision 3.</title>
        <authorList>
            <person name="Carere C.R."/>
            <person name="Steen J."/>
            <person name="Hugenholtz P."/>
            <person name="Stott M.B."/>
        </authorList>
    </citation>
    <scope>NUCLEOTIDE SEQUENCE [LARGE SCALE GENOMIC DNA]</scope>
    <source>
        <strain evidence="3 4">NGM72.4</strain>
    </source>
</reference>
<sequence length="446" mass="49921">MKQGHLTRREFLGWLAAGAVAGWGTGCASGPRGRRVAPSETVLHACVGAGGMGASDLASFAQHPFVRIVAIADVDLARAEAWREKFPGVRIYQDWRRLLEREKELDSLNVSTPDHMHAPIAMAAMQRGLHVYVQKPLTHDLYEARQLTRMARERGLVTQMGIQIHSLAEYRQAVQVLRRGLIGKVREVHLWSDKSWGDPEPLPARVDPVPEGFDWDGWLGVAEWRPFIGGGYYHPANWRRRLDFGTGTLGDMGCHIFDPVFLGLALTAPRTVRSEGPAPNAWNWATDGRVEYVFPGTAYTAGPEVRLTWYDGRQKPPRAVVALLEGDPLPAQGSICVGTEGVMLLPHIGWPRLYPRRRFEGVRLPEVEAGNHYTLFLEAVRGRGSTTAGFDYAGPLTETVLLGCVASRFPKTTLAWDSERLRFTNESEANRFVRRRYRRGWEVRGL</sequence>
<dbReference type="Proteomes" id="UP000477311">
    <property type="component" value="Unassembled WGS sequence"/>
</dbReference>
<proteinExistence type="predicted"/>
<dbReference type="Gene3D" id="3.30.360.10">
    <property type="entry name" value="Dihydrodipicolinate Reductase, domain 2"/>
    <property type="match status" value="1"/>
</dbReference>
<evidence type="ECO:0000313" key="3">
    <source>
        <dbReference type="EMBL" id="NGO37799.1"/>
    </source>
</evidence>
<comment type="caution">
    <text evidence="3">The sequence shown here is derived from an EMBL/GenBank/DDBJ whole genome shotgun (WGS) entry which is preliminary data.</text>
</comment>
<feature type="domain" description="Gfo/Idh/MocA-like oxidoreductase bacterial type C-terminal" evidence="2">
    <location>
        <begin position="206"/>
        <end position="281"/>
    </location>
</feature>